<organism evidence="1 2">
    <name type="scientific">Zostera marina</name>
    <name type="common">Eelgrass</name>
    <dbReference type="NCBI Taxonomy" id="29655"/>
    <lineage>
        <taxon>Eukaryota</taxon>
        <taxon>Viridiplantae</taxon>
        <taxon>Streptophyta</taxon>
        <taxon>Embryophyta</taxon>
        <taxon>Tracheophyta</taxon>
        <taxon>Spermatophyta</taxon>
        <taxon>Magnoliopsida</taxon>
        <taxon>Liliopsida</taxon>
        <taxon>Zosteraceae</taxon>
        <taxon>Zostera</taxon>
    </lineage>
</organism>
<accession>A0A0K9P860</accession>
<name>A0A0K9P860_ZOSMR</name>
<dbReference type="GO" id="GO:0003677">
    <property type="term" value="F:DNA binding"/>
    <property type="evidence" value="ECO:0007669"/>
    <property type="project" value="InterPro"/>
</dbReference>
<proteinExistence type="predicted"/>
<reference evidence="2" key="1">
    <citation type="journal article" date="2016" name="Nature">
        <title>The genome of the seagrass Zostera marina reveals angiosperm adaptation to the sea.</title>
        <authorList>
            <person name="Olsen J.L."/>
            <person name="Rouze P."/>
            <person name="Verhelst B."/>
            <person name="Lin Y.-C."/>
            <person name="Bayer T."/>
            <person name="Collen J."/>
            <person name="Dattolo E."/>
            <person name="De Paoli E."/>
            <person name="Dittami S."/>
            <person name="Maumus F."/>
            <person name="Michel G."/>
            <person name="Kersting A."/>
            <person name="Lauritano C."/>
            <person name="Lohaus R."/>
            <person name="Toepel M."/>
            <person name="Tonon T."/>
            <person name="Vanneste K."/>
            <person name="Amirebrahimi M."/>
            <person name="Brakel J."/>
            <person name="Bostroem C."/>
            <person name="Chovatia M."/>
            <person name="Grimwood J."/>
            <person name="Jenkins J.W."/>
            <person name="Jueterbock A."/>
            <person name="Mraz A."/>
            <person name="Stam W.T."/>
            <person name="Tice H."/>
            <person name="Bornberg-Bauer E."/>
            <person name="Green P.J."/>
            <person name="Pearson G.A."/>
            <person name="Procaccini G."/>
            <person name="Duarte C.M."/>
            <person name="Schmutz J."/>
            <person name="Reusch T.B.H."/>
            <person name="Van de Peer Y."/>
        </authorList>
    </citation>
    <scope>NUCLEOTIDE SEQUENCE [LARGE SCALE GENOMIC DNA]</scope>
    <source>
        <strain evidence="2">cv. Finnish</strain>
    </source>
</reference>
<dbReference type="OrthoDB" id="1935514at2759"/>
<dbReference type="EMBL" id="LFYR01001151">
    <property type="protein sequence ID" value="KMZ64452.1"/>
    <property type="molecule type" value="Genomic_DNA"/>
</dbReference>
<evidence type="ECO:0000313" key="2">
    <source>
        <dbReference type="Proteomes" id="UP000036987"/>
    </source>
</evidence>
<gene>
    <name evidence="1" type="ORF">ZOSMA_36G00590</name>
</gene>
<comment type="caution">
    <text evidence="1">The sequence shown here is derived from an EMBL/GenBank/DDBJ whole genome shotgun (WGS) entry which is preliminary data.</text>
</comment>
<dbReference type="Proteomes" id="UP000036987">
    <property type="component" value="Unassembled WGS sequence"/>
</dbReference>
<dbReference type="AlphaFoldDB" id="A0A0K9P860"/>
<keyword evidence="2" id="KW-1185">Reference proteome</keyword>
<evidence type="ECO:0000313" key="1">
    <source>
        <dbReference type="EMBL" id="KMZ64452.1"/>
    </source>
</evidence>
<sequence>MSTTTAVQFWIPHQALKRRRSPVTQVLTRDFFLSFKDGRGCRSSASSSSNYVVPMGKAESSVATRPLVEILRDLNKRVSDNVVNAEDNSVFWYHANRLLSFYASGWCGEIRKVVFSTDTESVTVVYRITVRGTDGEAHREATGTASSKDVEDPVIIAEQRAFCSACARFGLGLYLYHNDHVKSGK</sequence>
<dbReference type="GO" id="GO:0000724">
    <property type="term" value="P:double-strand break repair via homologous recombination"/>
    <property type="evidence" value="ECO:0007669"/>
    <property type="project" value="InterPro"/>
</dbReference>
<dbReference type="InterPro" id="IPR037489">
    <property type="entry name" value="RAD52-like"/>
</dbReference>
<protein>
    <submittedName>
        <fullName evidence="1">Cobalt ion binding protein</fullName>
    </submittedName>
</protein>
<dbReference type="PANTHER" id="PTHR34050">
    <property type="entry name" value="DNA REPAIR RAD52-LIKE PROTEIN 2, CHLOROPLASTIC"/>
    <property type="match status" value="1"/>
</dbReference>
<dbReference type="PANTHER" id="PTHR34050:SF3">
    <property type="entry name" value="DNA REPAIR RAD52-LIKE PROTEIN 2, CHLOROPLASTIC"/>
    <property type="match status" value="1"/>
</dbReference>
<dbReference type="OMA" id="CMITCKS"/>